<proteinExistence type="predicted"/>
<name>A0A017SBZ5_ASPRC</name>
<dbReference type="AlphaFoldDB" id="A0A017SBZ5"/>
<evidence type="ECO:0000313" key="1">
    <source>
        <dbReference type="EMBL" id="EYE94331.1"/>
    </source>
</evidence>
<accession>A0A017SBZ5</accession>
<gene>
    <name evidence="1" type="ORF">EURHEDRAFT_413127</name>
</gene>
<sequence length="80" mass="8737">MALSYQSGRCGLEMKMNRWMDLLGLGGLLILIAYGPGNNRLIIMSTAQGSRRGKAERCMLIIMSTCSTTIEKSTGNQGYC</sequence>
<dbReference type="EMBL" id="KK088426">
    <property type="protein sequence ID" value="EYE94331.1"/>
    <property type="molecule type" value="Genomic_DNA"/>
</dbReference>
<dbReference type="GeneID" id="63697221"/>
<evidence type="ECO:0000313" key="2">
    <source>
        <dbReference type="Proteomes" id="UP000019804"/>
    </source>
</evidence>
<keyword evidence="2" id="KW-1185">Reference proteome</keyword>
<dbReference type="RefSeq" id="XP_040638019.1">
    <property type="nucleotide sequence ID" value="XM_040782097.1"/>
</dbReference>
<dbReference type="Proteomes" id="UP000019804">
    <property type="component" value="Unassembled WGS sequence"/>
</dbReference>
<dbReference type="HOGENOM" id="CLU_2589318_0_0_1"/>
<organism evidence="1 2">
    <name type="scientific">Aspergillus ruber (strain CBS 135680)</name>
    <dbReference type="NCBI Taxonomy" id="1388766"/>
    <lineage>
        <taxon>Eukaryota</taxon>
        <taxon>Fungi</taxon>
        <taxon>Dikarya</taxon>
        <taxon>Ascomycota</taxon>
        <taxon>Pezizomycotina</taxon>
        <taxon>Eurotiomycetes</taxon>
        <taxon>Eurotiomycetidae</taxon>
        <taxon>Eurotiales</taxon>
        <taxon>Aspergillaceae</taxon>
        <taxon>Aspergillus</taxon>
        <taxon>Aspergillus subgen. Aspergillus</taxon>
    </lineage>
</organism>
<protein>
    <submittedName>
        <fullName evidence="1">Uncharacterized protein</fullName>
    </submittedName>
</protein>
<reference evidence="2" key="1">
    <citation type="journal article" date="2014" name="Nat. Commun.">
        <title>Genomic adaptations of the halophilic Dead Sea filamentous fungus Eurotium rubrum.</title>
        <authorList>
            <person name="Kis-Papo T."/>
            <person name="Weig A.R."/>
            <person name="Riley R."/>
            <person name="Persoh D."/>
            <person name="Salamov A."/>
            <person name="Sun H."/>
            <person name="Lipzen A."/>
            <person name="Wasser S.P."/>
            <person name="Rambold G."/>
            <person name="Grigoriev I.V."/>
            <person name="Nevo E."/>
        </authorList>
    </citation>
    <scope>NUCLEOTIDE SEQUENCE [LARGE SCALE GENOMIC DNA]</scope>
    <source>
        <strain evidence="2">CBS 135680</strain>
    </source>
</reference>